<evidence type="ECO:0000313" key="1">
    <source>
        <dbReference type="EMBL" id="SIM82855.1"/>
    </source>
</evidence>
<organism evidence="1 2">
    <name type="scientific">Micromonospora cremea</name>
    <dbReference type="NCBI Taxonomy" id="709881"/>
    <lineage>
        <taxon>Bacteria</taxon>
        <taxon>Bacillati</taxon>
        <taxon>Actinomycetota</taxon>
        <taxon>Actinomycetes</taxon>
        <taxon>Micromonosporales</taxon>
        <taxon>Micromonosporaceae</taxon>
        <taxon>Micromonospora</taxon>
    </lineage>
</organism>
<proteinExistence type="predicted"/>
<evidence type="ECO:0000313" key="2">
    <source>
        <dbReference type="Proteomes" id="UP000185124"/>
    </source>
</evidence>
<sequence>MTHLVGRVEGSPQTAPAATWTAQPDQTCVMTFLPYEERVFSLSSCMR</sequence>
<dbReference type="AlphaFoldDB" id="A0A1N5WDV5"/>
<dbReference type="Proteomes" id="UP000185124">
    <property type="component" value="Unassembled WGS sequence"/>
</dbReference>
<keyword evidence="2" id="KW-1185">Reference proteome</keyword>
<protein>
    <submittedName>
        <fullName evidence="1">Uncharacterized protein</fullName>
    </submittedName>
</protein>
<reference evidence="2" key="1">
    <citation type="submission" date="2016-12" db="EMBL/GenBank/DDBJ databases">
        <authorList>
            <person name="Varghese N."/>
            <person name="Submissions S."/>
        </authorList>
    </citation>
    <scope>NUCLEOTIDE SEQUENCE [LARGE SCALE GENOMIC DNA]</scope>
    <source>
        <strain evidence="2">DSM 45599</strain>
    </source>
</reference>
<dbReference type="EMBL" id="FSQT01000001">
    <property type="protein sequence ID" value="SIM82855.1"/>
    <property type="molecule type" value="Genomic_DNA"/>
</dbReference>
<gene>
    <name evidence="1" type="ORF">SAMN04489832_2343</name>
</gene>
<accession>A0A1N5WDV5</accession>
<name>A0A1N5WDV5_9ACTN</name>